<sequence length="198" mass="21482">MQDAAIRLRARGLKFQSIGPIDLEVAAGRCLAVSGPSGAGKSLTLKMLADLVPHEGDCFVDGVAAGSMSGPGWRRLVRYVSSEPGWWAASVAQHFADANGQAENMRRLSLDASLLEAAPERLSTGERQRMAFLRAIEDRPKVLLLDEPTSALDPVSVHALEEIVREMMQAGCAVVLTSHDPEQVERLAHTVMQLESRR</sequence>
<dbReference type="RefSeq" id="WP_139675382.1">
    <property type="nucleotide sequence ID" value="NZ_VDMN01000001.1"/>
</dbReference>
<dbReference type="Proteomes" id="UP000311605">
    <property type="component" value="Unassembled WGS sequence"/>
</dbReference>
<reference evidence="4 5" key="1">
    <citation type="submission" date="2019-06" db="EMBL/GenBank/DDBJ databases">
        <title>The draft genome of Rhizobium smilacinae PTYR-5.</title>
        <authorList>
            <person name="Liu L."/>
            <person name="Li L."/>
            <person name="Zhang X."/>
        </authorList>
    </citation>
    <scope>NUCLEOTIDE SEQUENCE [LARGE SCALE GENOMIC DNA]</scope>
    <source>
        <strain evidence="4 5">PTYR-5</strain>
    </source>
</reference>
<dbReference type="SMART" id="SM00382">
    <property type="entry name" value="AAA"/>
    <property type="match status" value="1"/>
</dbReference>
<dbReference type="Gene3D" id="3.40.50.300">
    <property type="entry name" value="P-loop containing nucleotide triphosphate hydrolases"/>
    <property type="match status" value="1"/>
</dbReference>
<keyword evidence="1" id="KW-0547">Nucleotide-binding</keyword>
<dbReference type="InterPro" id="IPR003593">
    <property type="entry name" value="AAA+_ATPase"/>
</dbReference>
<feature type="domain" description="ABC transporter" evidence="3">
    <location>
        <begin position="1"/>
        <end position="198"/>
    </location>
</feature>
<keyword evidence="2 4" id="KW-0067">ATP-binding</keyword>
<dbReference type="InterPro" id="IPR003439">
    <property type="entry name" value="ABC_transporter-like_ATP-bd"/>
</dbReference>
<dbReference type="AlphaFoldDB" id="A0A5C4XS66"/>
<evidence type="ECO:0000259" key="3">
    <source>
        <dbReference type="PROSITE" id="PS50893"/>
    </source>
</evidence>
<gene>
    <name evidence="4" type="ORF">FHP24_08265</name>
</gene>
<dbReference type="PANTHER" id="PTHR43119:SF1">
    <property type="entry name" value="ABC TRANSPORTER DOMAIN-CONTAINING PROTEIN"/>
    <property type="match status" value="1"/>
</dbReference>
<dbReference type="OrthoDB" id="9802264at2"/>
<organism evidence="4 5">
    <name type="scientific">Aliirhizobium smilacinae</name>
    <dbReference type="NCBI Taxonomy" id="1395944"/>
    <lineage>
        <taxon>Bacteria</taxon>
        <taxon>Pseudomonadati</taxon>
        <taxon>Pseudomonadota</taxon>
        <taxon>Alphaproteobacteria</taxon>
        <taxon>Hyphomicrobiales</taxon>
        <taxon>Rhizobiaceae</taxon>
        <taxon>Aliirhizobium</taxon>
    </lineage>
</organism>
<evidence type="ECO:0000313" key="5">
    <source>
        <dbReference type="Proteomes" id="UP000311605"/>
    </source>
</evidence>
<dbReference type="InterPro" id="IPR027417">
    <property type="entry name" value="P-loop_NTPase"/>
</dbReference>
<evidence type="ECO:0000256" key="2">
    <source>
        <dbReference type="ARBA" id="ARBA00022840"/>
    </source>
</evidence>
<comment type="caution">
    <text evidence="4">The sequence shown here is derived from an EMBL/GenBank/DDBJ whole genome shotgun (WGS) entry which is preliminary data.</text>
</comment>
<dbReference type="PROSITE" id="PS50893">
    <property type="entry name" value="ABC_TRANSPORTER_2"/>
    <property type="match status" value="1"/>
</dbReference>
<evidence type="ECO:0000256" key="1">
    <source>
        <dbReference type="ARBA" id="ARBA00022741"/>
    </source>
</evidence>
<dbReference type="PANTHER" id="PTHR43119">
    <property type="entry name" value="ABC TRANSPORT PROTEIN ATP-BINDING COMPONENT-RELATED"/>
    <property type="match status" value="1"/>
</dbReference>
<dbReference type="GO" id="GO:0005524">
    <property type="term" value="F:ATP binding"/>
    <property type="evidence" value="ECO:0007669"/>
    <property type="project" value="UniProtKB-KW"/>
</dbReference>
<dbReference type="GO" id="GO:0016887">
    <property type="term" value="F:ATP hydrolysis activity"/>
    <property type="evidence" value="ECO:0007669"/>
    <property type="project" value="InterPro"/>
</dbReference>
<dbReference type="EMBL" id="VDMN01000001">
    <property type="protein sequence ID" value="TNM66188.1"/>
    <property type="molecule type" value="Genomic_DNA"/>
</dbReference>
<name>A0A5C4XS66_9HYPH</name>
<proteinExistence type="predicted"/>
<dbReference type="Pfam" id="PF00005">
    <property type="entry name" value="ABC_tran"/>
    <property type="match status" value="1"/>
</dbReference>
<dbReference type="SUPFAM" id="SSF52540">
    <property type="entry name" value="P-loop containing nucleoside triphosphate hydrolases"/>
    <property type="match status" value="1"/>
</dbReference>
<accession>A0A5C4XS66</accession>
<keyword evidence="5" id="KW-1185">Reference proteome</keyword>
<evidence type="ECO:0000313" key="4">
    <source>
        <dbReference type="EMBL" id="TNM66188.1"/>
    </source>
</evidence>
<protein>
    <submittedName>
        <fullName evidence="4">ATP-binding cassette domain-containing protein</fullName>
    </submittedName>
</protein>